<feature type="compositionally biased region" description="Acidic residues" evidence="1">
    <location>
        <begin position="379"/>
        <end position="406"/>
    </location>
</feature>
<proteinExistence type="predicted"/>
<dbReference type="KEGG" id="hro:HELRODRAFT_113446"/>
<dbReference type="OMA" id="FENASCA"/>
<evidence type="ECO:0000313" key="4">
    <source>
        <dbReference type="EnsemblMetazoa" id="HelroP113446"/>
    </source>
</evidence>
<dbReference type="PANTHER" id="PTHR12202">
    <property type="entry name" value="ESF1 HOMOLOG"/>
    <property type="match status" value="1"/>
</dbReference>
<feature type="compositionally biased region" description="Basic and acidic residues" evidence="1">
    <location>
        <begin position="40"/>
        <end position="68"/>
    </location>
</feature>
<feature type="region of interest" description="Disordered" evidence="1">
    <location>
        <begin position="374"/>
        <end position="519"/>
    </location>
</feature>
<dbReference type="STRING" id="6412.T1EFS6"/>
<feature type="compositionally biased region" description="Basic and acidic residues" evidence="1">
    <location>
        <begin position="130"/>
        <end position="141"/>
    </location>
</feature>
<feature type="compositionally biased region" description="Basic and acidic residues" evidence="1">
    <location>
        <begin position="604"/>
        <end position="618"/>
    </location>
</feature>
<feature type="compositionally biased region" description="Basic residues" evidence="1">
    <location>
        <begin position="589"/>
        <end position="603"/>
    </location>
</feature>
<dbReference type="EMBL" id="AMQM01005650">
    <property type="status" value="NOT_ANNOTATED_CDS"/>
    <property type="molecule type" value="Genomic_DNA"/>
</dbReference>
<reference evidence="5" key="1">
    <citation type="submission" date="2012-12" db="EMBL/GenBank/DDBJ databases">
        <authorList>
            <person name="Hellsten U."/>
            <person name="Grimwood J."/>
            <person name="Chapman J.A."/>
            <person name="Shapiro H."/>
            <person name="Aerts A."/>
            <person name="Otillar R.P."/>
            <person name="Terry A.Y."/>
            <person name="Boore J.L."/>
            <person name="Simakov O."/>
            <person name="Marletaz F."/>
            <person name="Cho S.-J."/>
            <person name="Edsinger-Gonzales E."/>
            <person name="Havlak P."/>
            <person name="Kuo D.-H."/>
            <person name="Larsson T."/>
            <person name="Lv J."/>
            <person name="Arendt D."/>
            <person name="Savage R."/>
            <person name="Osoegawa K."/>
            <person name="de Jong P."/>
            <person name="Lindberg D.R."/>
            <person name="Seaver E.C."/>
            <person name="Weisblat D.A."/>
            <person name="Putnam N.H."/>
            <person name="Grigoriev I.V."/>
            <person name="Rokhsar D.S."/>
        </authorList>
    </citation>
    <scope>NUCLEOTIDE SEQUENCE</scope>
</reference>
<evidence type="ECO:0000256" key="1">
    <source>
        <dbReference type="SAM" id="MobiDB-lite"/>
    </source>
</evidence>
<dbReference type="GeneID" id="20195428"/>
<feature type="compositionally biased region" description="Low complexity" evidence="1">
    <location>
        <begin position="456"/>
        <end position="469"/>
    </location>
</feature>
<dbReference type="RefSeq" id="XP_009021833.1">
    <property type="nucleotide sequence ID" value="XM_009023585.1"/>
</dbReference>
<evidence type="ECO:0000259" key="2">
    <source>
        <dbReference type="Pfam" id="PF25121"/>
    </source>
</evidence>
<feature type="compositionally biased region" description="Acidic residues" evidence="1">
    <location>
        <begin position="112"/>
        <end position="129"/>
    </location>
</feature>
<feature type="domain" description="ESF1 RRM" evidence="2">
    <location>
        <begin position="175"/>
        <end position="319"/>
    </location>
</feature>
<organism evidence="4 5">
    <name type="scientific">Helobdella robusta</name>
    <name type="common">Californian leech</name>
    <dbReference type="NCBI Taxonomy" id="6412"/>
    <lineage>
        <taxon>Eukaryota</taxon>
        <taxon>Metazoa</taxon>
        <taxon>Spiralia</taxon>
        <taxon>Lophotrochozoa</taxon>
        <taxon>Annelida</taxon>
        <taxon>Clitellata</taxon>
        <taxon>Hirudinea</taxon>
        <taxon>Rhynchobdellida</taxon>
        <taxon>Glossiphoniidae</taxon>
        <taxon>Helobdella</taxon>
    </lineage>
</organism>
<dbReference type="GO" id="GO:0003723">
    <property type="term" value="F:RNA binding"/>
    <property type="evidence" value="ECO:0000318"/>
    <property type="project" value="GO_Central"/>
</dbReference>
<feature type="compositionally biased region" description="Basic and acidic residues" evidence="1">
    <location>
        <begin position="654"/>
        <end position="690"/>
    </location>
</feature>
<dbReference type="InterPro" id="IPR056750">
    <property type="entry name" value="RRM_ESF1"/>
</dbReference>
<feature type="compositionally biased region" description="Basic residues" evidence="1">
    <location>
        <begin position="554"/>
        <end position="564"/>
    </location>
</feature>
<feature type="compositionally biased region" description="Basic and acidic residues" evidence="1">
    <location>
        <begin position="565"/>
        <end position="574"/>
    </location>
</feature>
<dbReference type="InParanoid" id="T1EFS6"/>
<feature type="compositionally biased region" description="Low complexity" evidence="1">
    <location>
        <begin position="483"/>
        <end position="497"/>
    </location>
</feature>
<sequence length="690" mass="78875">MKRHGDGRRVKIDSRFKEMLTSDNFKVTYSVDSRGRPLAKKSESGVDIEKYYHLSDSDDDGNDIHGSNDDDDDASERVPKIKKLKRDDVVKKSPLKIKTLSPKKPNIKNNDDIDDDDDDDDDDDSSDDDDKAHSNRLIKADYDDDDDDNSDSSSNSISHPWGEIDREAAVMENPTRRLAVCNMDWDRIKSVDLMVLFSSFKPEGGIIKSISIYPSDFGLERMKEEEWKGPKELTEKSDKVKLLDEASSEKYFKEKLRLYQLNRLKYFYAVLECDSVSTADAIYSNCNAMEYERSSTVLDLRFIPDDMTFDDRDPTSVCTSLPPKGSYKPTIFVNTALHQSNVQLTWDETPQERQAVLMADFTKKELHDDEIKHYLASSSDEEAAATDDDDDDGATDDNGGCDDDDATASTTAAAREDDDDDDAGDDDDDFFIASSKCEESQCDEVNNKAKGKDGNKNNNNNNKNNNKNKNNIEGESNGRKNKLNSNVNLYVSLLNELNDGKPNSRRKDGDDDDDDDVHMEVTWEPGLKEAAEVMVKENQKSKLTNWEQYLEKRREKRKLRKKFKREATRKQKNNDDDEDDNVTKDSKNKQKKSRDKKLKKKNQPVKERELTESEKADLELLMMDVDGDDGGDVSRNGDDPKIRSKKKLKKMKKMKEDQATEVSDSRFSKIHSDPKFSDKAEKRKKEKPKY</sequence>
<dbReference type="HOGENOM" id="CLU_010564_2_0_1"/>
<dbReference type="EMBL" id="KB097026">
    <property type="protein sequence ID" value="ESO00059.1"/>
    <property type="molecule type" value="Genomic_DNA"/>
</dbReference>
<gene>
    <name evidence="4" type="primary">20195428</name>
    <name evidence="3" type="ORF">HELRODRAFT_113446</name>
</gene>
<dbReference type="InterPro" id="IPR039754">
    <property type="entry name" value="Esf1"/>
</dbReference>
<name>T1EFS6_HELRO</name>
<dbReference type="OrthoDB" id="431825at2759"/>
<feature type="region of interest" description="Disordered" evidence="1">
    <location>
        <begin position="554"/>
        <end position="690"/>
    </location>
</feature>
<feature type="compositionally biased region" description="Basic residues" evidence="1">
    <location>
        <begin position="643"/>
        <end position="653"/>
    </location>
</feature>
<dbReference type="Pfam" id="PF25121">
    <property type="entry name" value="RRM_ESF1"/>
    <property type="match status" value="1"/>
</dbReference>
<keyword evidence="5" id="KW-1185">Reference proteome</keyword>
<evidence type="ECO:0000313" key="3">
    <source>
        <dbReference type="EMBL" id="ESO00059.1"/>
    </source>
</evidence>
<dbReference type="PANTHER" id="PTHR12202:SF0">
    <property type="entry name" value="ESF1 HOMOLOG"/>
    <property type="match status" value="1"/>
</dbReference>
<feature type="compositionally biased region" description="Basic and acidic residues" evidence="1">
    <location>
        <begin position="445"/>
        <end position="455"/>
    </location>
</feature>
<dbReference type="eggNOG" id="KOG2318">
    <property type="taxonomic scope" value="Eukaryota"/>
</dbReference>
<feature type="compositionally biased region" description="Basic and acidic residues" evidence="1">
    <location>
        <begin position="75"/>
        <end position="91"/>
    </location>
</feature>
<dbReference type="GO" id="GO:0006364">
    <property type="term" value="P:rRNA processing"/>
    <property type="evidence" value="ECO:0000318"/>
    <property type="project" value="GO_Central"/>
</dbReference>
<reference evidence="4" key="3">
    <citation type="submission" date="2015-06" db="UniProtKB">
        <authorList>
            <consortium name="EnsemblMetazoa"/>
        </authorList>
    </citation>
    <scope>IDENTIFICATION</scope>
</reference>
<feature type="region of interest" description="Disordered" evidence="1">
    <location>
        <begin position="30"/>
        <end position="163"/>
    </location>
</feature>
<evidence type="ECO:0000313" key="5">
    <source>
        <dbReference type="Proteomes" id="UP000015101"/>
    </source>
</evidence>
<dbReference type="EnsemblMetazoa" id="HelroT113446">
    <property type="protein sequence ID" value="HelroP113446"/>
    <property type="gene ID" value="HelroG113446"/>
</dbReference>
<protein>
    <recommendedName>
        <fullName evidence="2">ESF1 RRM domain-containing protein</fullName>
    </recommendedName>
</protein>
<accession>T1EFS6</accession>
<dbReference type="Proteomes" id="UP000015101">
    <property type="component" value="Unassembled WGS sequence"/>
</dbReference>
<dbReference type="AlphaFoldDB" id="T1EFS6"/>
<reference evidence="3 5" key="2">
    <citation type="journal article" date="2013" name="Nature">
        <title>Insights into bilaterian evolution from three spiralian genomes.</title>
        <authorList>
            <person name="Simakov O."/>
            <person name="Marletaz F."/>
            <person name="Cho S.J."/>
            <person name="Edsinger-Gonzales E."/>
            <person name="Havlak P."/>
            <person name="Hellsten U."/>
            <person name="Kuo D.H."/>
            <person name="Larsson T."/>
            <person name="Lv J."/>
            <person name="Arendt D."/>
            <person name="Savage R."/>
            <person name="Osoegawa K."/>
            <person name="de Jong P."/>
            <person name="Grimwood J."/>
            <person name="Chapman J.A."/>
            <person name="Shapiro H."/>
            <person name="Aerts A."/>
            <person name="Otillar R.P."/>
            <person name="Terry A.Y."/>
            <person name="Boore J.L."/>
            <person name="Grigoriev I.V."/>
            <person name="Lindberg D.R."/>
            <person name="Seaver E.C."/>
            <person name="Weisblat D.A."/>
            <person name="Putnam N.H."/>
            <person name="Rokhsar D.S."/>
        </authorList>
    </citation>
    <scope>NUCLEOTIDE SEQUENCE</scope>
</reference>
<dbReference type="CTD" id="20195428"/>
<feature type="compositionally biased region" description="Acidic residues" evidence="1">
    <location>
        <begin position="416"/>
        <end position="430"/>
    </location>
</feature>